<evidence type="ECO:0000313" key="3">
    <source>
        <dbReference type="EMBL" id="RHC12357.1"/>
    </source>
</evidence>
<gene>
    <name evidence="3" type="ORF">DW856_18960</name>
</gene>
<comment type="caution">
    <text evidence="3">The sequence shown here is derived from an EMBL/GenBank/DDBJ whole genome shotgun (WGS) entry which is preliminary data.</text>
</comment>
<dbReference type="SMART" id="SM00530">
    <property type="entry name" value="HTH_XRE"/>
    <property type="match status" value="1"/>
</dbReference>
<dbReference type="Proteomes" id="UP000283513">
    <property type="component" value="Unassembled WGS sequence"/>
</dbReference>
<evidence type="ECO:0000259" key="2">
    <source>
        <dbReference type="PROSITE" id="PS50943"/>
    </source>
</evidence>
<dbReference type="PROSITE" id="PS50943">
    <property type="entry name" value="HTH_CROC1"/>
    <property type="match status" value="1"/>
</dbReference>
<dbReference type="AlphaFoldDB" id="A0A413YTG4"/>
<dbReference type="PANTHER" id="PTHR46558:SF11">
    <property type="entry name" value="HTH-TYPE TRANSCRIPTIONAL REGULATOR XRE"/>
    <property type="match status" value="1"/>
</dbReference>
<dbReference type="CDD" id="cd00093">
    <property type="entry name" value="HTH_XRE"/>
    <property type="match status" value="1"/>
</dbReference>
<feature type="domain" description="HTH cro/C1-type" evidence="2">
    <location>
        <begin position="4"/>
        <end position="58"/>
    </location>
</feature>
<dbReference type="Gene3D" id="1.10.260.40">
    <property type="entry name" value="lambda repressor-like DNA-binding domains"/>
    <property type="match status" value="1"/>
</dbReference>
<protein>
    <submittedName>
        <fullName evidence="3">XRE family transcriptional regulator</fullName>
    </submittedName>
</protein>
<evidence type="ECO:0000256" key="1">
    <source>
        <dbReference type="ARBA" id="ARBA00023125"/>
    </source>
</evidence>
<organism evidence="3 4">
    <name type="scientific">Roseburia intestinalis</name>
    <dbReference type="NCBI Taxonomy" id="166486"/>
    <lineage>
        <taxon>Bacteria</taxon>
        <taxon>Bacillati</taxon>
        <taxon>Bacillota</taxon>
        <taxon>Clostridia</taxon>
        <taxon>Lachnospirales</taxon>
        <taxon>Lachnospiraceae</taxon>
        <taxon>Roseburia</taxon>
    </lineage>
</organism>
<proteinExistence type="predicted"/>
<dbReference type="RefSeq" id="WP_118599452.1">
    <property type="nucleotide sequence ID" value="NZ_QSHO01000028.1"/>
</dbReference>
<dbReference type="SUPFAM" id="SSF47413">
    <property type="entry name" value="lambda repressor-like DNA-binding domains"/>
    <property type="match status" value="1"/>
</dbReference>
<evidence type="ECO:0000313" key="4">
    <source>
        <dbReference type="Proteomes" id="UP000283513"/>
    </source>
</evidence>
<dbReference type="PANTHER" id="PTHR46558">
    <property type="entry name" value="TRACRIPTIONAL REGULATORY PROTEIN-RELATED-RELATED"/>
    <property type="match status" value="1"/>
</dbReference>
<accession>A0A413YTG4</accession>
<keyword evidence="1" id="KW-0238">DNA-binding</keyword>
<reference evidence="3 4" key="1">
    <citation type="submission" date="2018-08" db="EMBL/GenBank/DDBJ databases">
        <title>A genome reference for cultivated species of the human gut microbiota.</title>
        <authorList>
            <person name="Zou Y."/>
            <person name="Xue W."/>
            <person name="Luo G."/>
        </authorList>
    </citation>
    <scope>NUCLEOTIDE SEQUENCE [LARGE SCALE GENOMIC DNA]</scope>
    <source>
        <strain evidence="3 4">AM37-1AC</strain>
    </source>
</reference>
<name>A0A413YTG4_9FIRM</name>
<dbReference type="InterPro" id="IPR010982">
    <property type="entry name" value="Lambda_DNA-bd_dom_sf"/>
</dbReference>
<dbReference type="GO" id="GO:0003677">
    <property type="term" value="F:DNA binding"/>
    <property type="evidence" value="ECO:0007669"/>
    <property type="project" value="UniProtKB-KW"/>
</dbReference>
<dbReference type="EMBL" id="QSHO01000028">
    <property type="protein sequence ID" value="RHC12357.1"/>
    <property type="molecule type" value="Genomic_DNA"/>
</dbReference>
<dbReference type="Pfam" id="PF01381">
    <property type="entry name" value="HTH_3"/>
    <property type="match status" value="1"/>
</dbReference>
<dbReference type="InterPro" id="IPR001387">
    <property type="entry name" value="Cro/C1-type_HTH"/>
</dbReference>
<sequence length="200" mass="23316">MIRIKELRTEMHKSLRDVANDLNISYSSLSKYERGDQQPSYETLIRIANYFNVTTDYLIGITNSKSSENRTICDQLNLSDEAIQKLKQLPLIIDKYNGISLSDILNFIIIQPEFEYLLKSILLYKIRTPADWCNMENFLNKDNATPIPQHQIKEIDKLYIIQQFNNILSHVLEDEITTYNTVTKTKNDITISTRKETTSD</sequence>